<keyword evidence="3" id="KW-1185">Reference proteome</keyword>
<feature type="region of interest" description="Disordered" evidence="1">
    <location>
        <begin position="155"/>
        <end position="227"/>
    </location>
</feature>
<dbReference type="AlphaFoldDB" id="A0A7R7DN03"/>
<dbReference type="KEGG" id="atl:Athai_22380"/>
<sequence length="227" mass="22826">MADADSRAAARTATLIALPLALIAGALAFWLLGGLGGGNGGKQAAGSASPQPTTTVRMPAPSLAATPATVCRGLIAQLPGTVRSARRRPVSDGAEQNAAYGQPALRVACGVAAPKVAETATVYQLSGVCYLAAKQSDGSSVWTTVDRTVPVAITVPASYSGPGSGRRSSPTRSPARCRRRTRLRPAVTDPAPFGCRLRRAGGMSPASSGPPRSAVLGAAVQGGTDQP</sequence>
<dbReference type="Proteomes" id="UP000611640">
    <property type="component" value="Chromosome"/>
</dbReference>
<evidence type="ECO:0000256" key="1">
    <source>
        <dbReference type="SAM" id="MobiDB-lite"/>
    </source>
</evidence>
<accession>A0A7R7DN03</accession>
<evidence type="ECO:0008006" key="4">
    <source>
        <dbReference type="Google" id="ProtNLM"/>
    </source>
</evidence>
<evidence type="ECO:0000313" key="2">
    <source>
        <dbReference type="EMBL" id="BCJ34735.1"/>
    </source>
</evidence>
<protein>
    <recommendedName>
        <fullName evidence="4">DUF3515 domain-containing protein</fullName>
    </recommendedName>
</protein>
<name>A0A7R7DN03_9ACTN</name>
<gene>
    <name evidence="2" type="ORF">Athai_22380</name>
</gene>
<dbReference type="InterPro" id="IPR021903">
    <property type="entry name" value="DUF3515"/>
</dbReference>
<reference evidence="2 3" key="1">
    <citation type="submission" date="2020-08" db="EMBL/GenBank/DDBJ databases">
        <title>Whole genome shotgun sequence of Actinocatenispora thailandica NBRC 105041.</title>
        <authorList>
            <person name="Komaki H."/>
            <person name="Tamura T."/>
        </authorList>
    </citation>
    <scope>NUCLEOTIDE SEQUENCE [LARGE SCALE GENOMIC DNA]</scope>
    <source>
        <strain evidence="2 3">NBRC 105041</strain>
    </source>
</reference>
<feature type="compositionally biased region" description="Low complexity" evidence="1">
    <location>
        <begin position="156"/>
        <end position="174"/>
    </location>
</feature>
<dbReference type="Pfam" id="PF12028">
    <property type="entry name" value="DUF3515"/>
    <property type="match status" value="1"/>
</dbReference>
<dbReference type="RefSeq" id="WP_203961423.1">
    <property type="nucleotide sequence ID" value="NZ_AP023355.1"/>
</dbReference>
<organism evidence="2 3">
    <name type="scientific">Actinocatenispora thailandica</name>
    <dbReference type="NCBI Taxonomy" id="227318"/>
    <lineage>
        <taxon>Bacteria</taxon>
        <taxon>Bacillati</taxon>
        <taxon>Actinomycetota</taxon>
        <taxon>Actinomycetes</taxon>
        <taxon>Micromonosporales</taxon>
        <taxon>Micromonosporaceae</taxon>
        <taxon>Actinocatenispora</taxon>
    </lineage>
</organism>
<proteinExistence type="predicted"/>
<dbReference type="EMBL" id="AP023355">
    <property type="protein sequence ID" value="BCJ34735.1"/>
    <property type="molecule type" value="Genomic_DNA"/>
</dbReference>
<evidence type="ECO:0000313" key="3">
    <source>
        <dbReference type="Proteomes" id="UP000611640"/>
    </source>
</evidence>